<dbReference type="InterPro" id="IPR019039">
    <property type="entry name" value="T4-Rnl1-like_N"/>
</dbReference>
<dbReference type="Pfam" id="PF13671">
    <property type="entry name" value="AAA_33"/>
    <property type="match status" value="1"/>
</dbReference>
<dbReference type="RefSeq" id="WP_033100199.1">
    <property type="nucleotide sequence ID" value="NZ_JACEIP010000007.1"/>
</dbReference>
<evidence type="ECO:0000259" key="2">
    <source>
        <dbReference type="Pfam" id="PF09511"/>
    </source>
</evidence>
<dbReference type="Gene3D" id="3.60.21.10">
    <property type="match status" value="1"/>
</dbReference>
<dbReference type="PRINTS" id="PR00114">
    <property type="entry name" value="STPHPHTASE"/>
</dbReference>
<name>A0A7W1X9H2_9BACL</name>
<organism evidence="3 4">
    <name type="scientific">Thermoactinomyces daqus</name>
    <dbReference type="NCBI Taxonomy" id="1329516"/>
    <lineage>
        <taxon>Bacteria</taxon>
        <taxon>Bacillati</taxon>
        <taxon>Bacillota</taxon>
        <taxon>Bacilli</taxon>
        <taxon>Bacillales</taxon>
        <taxon>Thermoactinomycetaceae</taxon>
        <taxon>Thermoactinomyces</taxon>
    </lineage>
</organism>
<dbReference type="Proteomes" id="UP000530514">
    <property type="component" value="Unassembled WGS sequence"/>
</dbReference>
<evidence type="ECO:0000313" key="4">
    <source>
        <dbReference type="Proteomes" id="UP000530514"/>
    </source>
</evidence>
<protein>
    <submittedName>
        <fullName evidence="3">Metallophosphoesterase</fullName>
    </submittedName>
</protein>
<dbReference type="Pfam" id="PF09511">
    <property type="entry name" value="RNA_lig_T4_1"/>
    <property type="match status" value="1"/>
</dbReference>
<evidence type="ECO:0000259" key="1">
    <source>
        <dbReference type="Pfam" id="PF00149"/>
    </source>
</evidence>
<dbReference type="OrthoDB" id="9805698at2"/>
<dbReference type="PANTHER" id="PTHR32004">
    <property type="entry name" value="TRNA LIGASE"/>
    <property type="match status" value="1"/>
</dbReference>
<dbReference type="CDD" id="cd00144">
    <property type="entry name" value="MPP_PPP_family"/>
    <property type="match status" value="1"/>
</dbReference>
<dbReference type="EMBL" id="JACEIP010000007">
    <property type="protein sequence ID" value="MBA4542597.1"/>
    <property type="molecule type" value="Genomic_DNA"/>
</dbReference>
<dbReference type="InterPro" id="IPR004843">
    <property type="entry name" value="Calcineurin-like_PHP"/>
</dbReference>
<reference evidence="3 4" key="1">
    <citation type="submission" date="2020-07" db="EMBL/GenBank/DDBJ databases">
        <authorList>
            <person name="Feng H."/>
        </authorList>
    </citation>
    <scope>NUCLEOTIDE SEQUENCE [LARGE SCALE GENOMIC DNA]</scope>
    <source>
        <strain evidence="4">s-11</strain>
    </source>
</reference>
<dbReference type="SUPFAM" id="SSF52540">
    <property type="entry name" value="P-loop containing nucleoside triphosphate hydrolases"/>
    <property type="match status" value="1"/>
</dbReference>
<gene>
    <name evidence="3" type="ORF">H1164_06715</name>
</gene>
<dbReference type="GO" id="GO:0003972">
    <property type="term" value="F:RNA ligase (ATP) activity"/>
    <property type="evidence" value="ECO:0007669"/>
    <property type="project" value="TreeGrafter"/>
</dbReference>
<dbReference type="GO" id="GO:0016787">
    <property type="term" value="F:hydrolase activity"/>
    <property type="evidence" value="ECO:0007669"/>
    <property type="project" value="InterPro"/>
</dbReference>
<dbReference type="InterPro" id="IPR029052">
    <property type="entry name" value="Metallo-depent_PP-like"/>
</dbReference>
<dbReference type="Gene3D" id="3.40.50.300">
    <property type="entry name" value="P-loop containing nucleotide triphosphate hydrolases"/>
    <property type="match status" value="1"/>
</dbReference>
<feature type="domain" description="T4 RNA ligase 1-like N-terminal" evidence="2">
    <location>
        <begin position="454"/>
        <end position="660"/>
    </location>
</feature>
<dbReference type="PANTHER" id="PTHR32004:SF1">
    <property type="entry name" value="TRNA LIGASE"/>
    <property type="match status" value="1"/>
</dbReference>
<accession>A0A7W1X9H2</accession>
<keyword evidence="4" id="KW-1185">Reference proteome</keyword>
<evidence type="ECO:0000313" key="3">
    <source>
        <dbReference type="EMBL" id="MBA4542597.1"/>
    </source>
</evidence>
<dbReference type="GO" id="GO:0006388">
    <property type="term" value="P:tRNA splicing, via endonucleolytic cleavage and ligation"/>
    <property type="evidence" value="ECO:0007669"/>
    <property type="project" value="TreeGrafter"/>
</dbReference>
<dbReference type="SUPFAM" id="SSF56300">
    <property type="entry name" value="Metallo-dependent phosphatases"/>
    <property type="match status" value="1"/>
</dbReference>
<dbReference type="AlphaFoldDB" id="A0A7W1X9H2"/>
<dbReference type="InterPro" id="IPR006186">
    <property type="entry name" value="Ser/Thr-sp_prot-phosphatase"/>
</dbReference>
<feature type="domain" description="Calcineurin-like phosphoesterase" evidence="1">
    <location>
        <begin position="174"/>
        <end position="349"/>
    </location>
</feature>
<proteinExistence type="predicted"/>
<comment type="caution">
    <text evidence="3">The sequence shown here is derived from an EMBL/GenBank/DDBJ whole genome shotgun (WGS) entry which is preliminary data.</text>
</comment>
<sequence>MRQLVLMMGAPGAGKSTFIKEKGLEPYTLSPDTIRVMYQNPVLTKDGVTQITSANDKVVWEFLFRVLEERMKRGDFTIVDATHSTASAINQYKELCQKYRYRCAVVDFSKVPLDILLRQNLERPVYKRVPELQIMKIYERYQQLSVPGWVQVVQPADFDDFIRFKPLDFSKWRKIHHIGDIHGCYDALAEYLKDGLKEDELYIFLGDFLDRGPQNAEVMKLMLEIYNQPNVILIEGNHERYIWSYANGEEIGSKEFKERTLPDLKKAGISKKDLRLFYRRLRVLAYYTYHDKTVLVTHGGLSALPGNLMFISAEQIIDGAGTFDLDIDEIWDRNTGKQFYQIHGHRNLYRLPVSAAIRSFNLEGQVEHGGHLRVVTLTPDGFHPIEIKNNNYLKQEKHIPESLQENKLTVETLLEYMTNHKLIQEKQVAENIYSYNFSRKAFQKAAWDTVNVRARGLFINKKTKEIVNRSYNKFFNITERPETKLARLAETLQFPVSVYTKPNGYLGMLGYDSEAGQLVFSSKSELRGPFAEWFKELFYQTCNDETIKSMEEKLKEGFSFVFEVILPEKDPHIIKYDRDQLILLDVVYRTPAYNKLPFHEVKELGQTFHIPTKELVTTFDSWLDFYSWYKKITSDYSIEEEGYVIEDAKGFMTKLKLPYYLFWKQMRGVKEAMAHKHGRKIDHGRLYTPLHIQFYNWLKTQEMEDIKNASIIQLRDQFYREVGEFSCV</sequence>
<dbReference type="InterPro" id="IPR027417">
    <property type="entry name" value="P-loop_NTPase"/>
</dbReference>
<dbReference type="Pfam" id="PF00149">
    <property type="entry name" value="Metallophos"/>
    <property type="match status" value="1"/>
</dbReference>